<feature type="compositionally biased region" description="Low complexity" evidence="1">
    <location>
        <begin position="270"/>
        <end position="299"/>
    </location>
</feature>
<reference evidence="4" key="1">
    <citation type="journal article" date="2019" name="Int. J. Syst. Evol. Microbiol.">
        <title>The Global Catalogue of Microorganisms (GCM) 10K type strain sequencing project: providing services to taxonomists for standard genome sequencing and annotation.</title>
        <authorList>
            <consortium name="The Broad Institute Genomics Platform"/>
            <consortium name="The Broad Institute Genome Sequencing Center for Infectious Disease"/>
            <person name="Wu L."/>
            <person name="Ma J."/>
        </authorList>
    </citation>
    <scope>NUCLEOTIDE SEQUENCE [LARGE SCALE GENOMIC DNA]</scope>
    <source>
        <strain evidence="4">CGMCC 4.5798</strain>
    </source>
</reference>
<evidence type="ECO:0000256" key="1">
    <source>
        <dbReference type="SAM" id="MobiDB-lite"/>
    </source>
</evidence>
<keyword evidence="4" id="KW-1185">Reference proteome</keyword>
<keyword evidence="2" id="KW-0812">Transmembrane</keyword>
<feature type="transmembrane region" description="Helical" evidence="2">
    <location>
        <begin position="21"/>
        <end position="37"/>
    </location>
</feature>
<dbReference type="PROSITE" id="PS51257">
    <property type="entry name" value="PROKAR_LIPOPROTEIN"/>
    <property type="match status" value="1"/>
</dbReference>
<feature type="region of interest" description="Disordered" evidence="1">
    <location>
        <begin position="270"/>
        <end position="399"/>
    </location>
</feature>
<dbReference type="Proteomes" id="UP001596086">
    <property type="component" value="Unassembled WGS sequence"/>
</dbReference>
<feature type="compositionally biased region" description="Gly residues" evidence="1">
    <location>
        <begin position="323"/>
        <end position="358"/>
    </location>
</feature>
<keyword evidence="2" id="KW-1133">Transmembrane helix</keyword>
<dbReference type="EMBL" id="JBHSMZ010000010">
    <property type="protein sequence ID" value="MFC5549900.1"/>
    <property type="molecule type" value="Genomic_DNA"/>
</dbReference>
<gene>
    <name evidence="3" type="ORF">ACFPO9_15395</name>
</gene>
<keyword evidence="2" id="KW-0472">Membrane</keyword>
<accession>A0ABW0S2F4</accession>
<evidence type="ECO:0000313" key="3">
    <source>
        <dbReference type="EMBL" id="MFC5549900.1"/>
    </source>
</evidence>
<comment type="caution">
    <text evidence="3">The sequence shown here is derived from an EMBL/GenBank/DDBJ whole genome shotgun (WGS) entry which is preliminary data.</text>
</comment>
<evidence type="ECO:0008006" key="5">
    <source>
        <dbReference type="Google" id="ProtNLM"/>
    </source>
</evidence>
<proteinExistence type="predicted"/>
<evidence type="ECO:0000256" key="2">
    <source>
        <dbReference type="SAM" id="Phobius"/>
    </source>
</evidence>
<protein>
    <recommendedName>
        <fullName evidence="5">PEP-CTERM sorting domain-containing protein</fullName>
    </recommendedName>
</protein>
<evidence type="ECO:0000313" key="4">
    <source>
        <dbReference type="Proteomes" id="UP001596086"/>
    </source>
</evidence>
<sequence>MDIRRAYIRRSVKQARLQKRMAVAAMLTVSCCAAFLLRQEPQQAVGNSFTAAAPEAQLRLSPEIKRVADGSTPAAPRRVYPFSIVPGGVTSRAEIAHAVLADKTVAAHYAGFAVDKASLQTVQKARAVYVSYRKGDHVYWTSRPVTLAEGESILSDGQNDIRARCGNRISDTPRLPVEAKGPGEQELDTPAVQAQDGGESALLQTAAALEKEAGAGQQFIAQAYPNGAGLLPPPQTAAGLAQSGFSNGSMGLGLPGFPVIGSHQTLLAGVSSPASGTSAGSAASNDSTAATDGSLSYGSDSGGSGKGGDPALSGALNATDGGTPSGGTSAGGTSAGGTSAGGTGGTGGTTGTTGGTTGGTATKPAGTDPLKPPAPTLQTDPTTGGKTPAKPHELPEPGSLWLTGVAAIALLLHRRLRPRKPR</sequence>
<feature type="compositionally biased region" description="Polar residues" evidence="1">
    <location>
        <begin position="376"/>
        <end position="385"/>
    </location>
</feature>
<name>A0ABW0S2F4_9BURK</name>
<dbReference type="RefSeq" id="WP_379771993.1">
    <property type="nucleotide sequence ID" value="NZ_JBHSMZ010000010.1"/>
</dbReference>
<organism evidence="3 4">
    <name type="scientific">Massilia aerilata</name>
    <dbReference type="NCBI Taxonomy" id="453817"/>
    <lineage>
        <taxon>Bacteria</taxon>
        <taxon>Pseudomonadati</taxon>
        <taxon>Pseudomonadota</taxon>
        <taxon>Betaproteobacteria</taxon>
        <taxon>Burkholderiales</taxon>
        <taxon>Oxalobacteraceae</taxon>
        <taxon>Telluria group</taxon>
        <taxon>Massilia</taxon>
    </lineage>
</organism>